<gene>
    <name evidence="3" type="ORF">SAMN05216564_10933</name>
</gene>
<protein>
    <submittedName>
        <fullName evidence="3">Uncharacterized protein</fullName>
    </submittedName>
</protein>
<evidence type="ECO:0000256" key="1">
    <source>
        <dbReference type="SAM" id="Coils"/>
    </source>
</evidence>
<evidence type="ECO:0000256" key="2">
    <source>
        <dbReference type="SAM" id="MobiDB-lite"/>
    </source>
</evidence>
<accession>A0A1H3MBL2</accession>
<keyword evidence="4" id="KW-1185">Reference proteome</keyword>
<evidence type="ECO:0000313" key="3">
    <source>
        <dbReference type="EMBL" id="SDY74081.1"/>
    </source>
</evidence>
<evidence type="ECO:0000313" key="4">
    <source>
        <dbReference type="Proteomes" id="UP000199079"/>
    </source>
</evidence>
<proteinExistence type="predicted"/>
<dbReference type="AlphaFoldDB" id="A0A1H3MBL2"/>
<dbReference type="GeneID" id="43838468"/>
<dbReference type="Proteomes" id="UP000199079">
    <property type="component" value="Unassembled WGS sequence"/>
</dbReference>
<feature type="region of interest" description="Disordered" evidence="2">
    <location>
        <begin position="318"/>
        <end position="338"/>
    </location>
</feature>
<organism evidence="3 4">
    <name type="scientific">Halopenitus persicus</name>
    <dbReference type="NCBI Taxonomy" id="1048396"/>
    <lineage>
        <taxon>Archaea</taxon>
        <taxon>Methanobacteriati</taxon>
        <taxon>Methanobacteriota</taxon>
        <taxon>Stenosarchaea group</taxon>
        <taxon>Halobacteria</taxon>
        <taxon>Halobacteriales</taxon>
        <taxon>Haloferacaceae</taxon>
        <taxon>Halopenitus</taxon>
    </lineage>
</organism>
<name>A0A1H3MBL2_9EURY</name>
<feature type="coiled-coil region" evidence="1">
    <location>
        <begin position="154"/>
        <end position="191"/>
    </location>
</feature>
<reference evidence="4" key="1">
    <citation type="submission" date="2016-10" db="EMBL/GenBank/DDBJ databases">
        <authorList>
            <person name="Varghese N."/>
            <person name="Submissions S."/>
        </authorList>
    </citation>
    <scope>NUCLEOTIDE SEQUENCE [LARGE SCALE GENOMIC DNA]</scope>
    <source>
        <strain evidence="4">DC30,IBRC 10041,KCTC 4046</strain>
    </source>
</reference>
<keyword evidence="1" id="KW-0175">Coiled coil</keyword>
<dbReference type="EMBL" id="FNPC01000009">
    <property type="protein sequence ID" value="SDY74081.1"/>
    <property type="molecule type" value="Genomic_DNA"/>
</dbReference>
<dbReference type="OrthoDB" id="335153at2157"/>
<feature type="compositionally biased region" description="Acidic residues" evidence="2">
    <location>
        <begin position="326"/>
        <end position="338"/>
    </location>
</feature>
<dbReference type="RefSeq" id="WP_021072418.1">
    <property type="nucleotide sequence ID" value="NZ_FNPC01000009.1"/>
</dbReference>
<sequence length="338" mass="38374">MRTRFSDFTTSEQNGTTFVTAVPQSSADEPVRFDASIADRGSDDDPQANWEEIISTLAQGHLGNELMIEGGRGVIDKQVAVDALVESEAEHVRNEHAAHAVLEYLDDQEIISIDGEEVVVLMSYERIREEGTSSMLNNWAATLDACVERIDSAIERVKQNQETLQQHFEDLSDTQNLEQEYAQKADELKQEMKGLLAGRMPSELPDDEKRRFEMLRKRYHRYEMFEEKAASPVAETQGPEILGAVVEDMENIKLLLIDQSQEFRKLALSENFTESGALQDLENLESFVAEFGDVTEPSEQMEEKSDDEFVEDLFDMRESTTSEEVQQLDEDATLETTR</sequence>